<dbReference type="Proteomes" id="UP000027222">
    <property type="component" value="Unassembled WGS sequence"/>
</dbReference>
<evidence type="ECO:0000313" key="2">
    <source>
        <dbReference type="Proteomes" id="UP000027222"/>
    </source>
</evidence>
<name>A0A067SLQ3_GALM3</name>
<dbReference type="HOGENOM" id="CLU_3068814_0_0_1"/>
<organism evidence="1 2">
    <name type="scientific">Galerina marginata (strain CBS 339.88)</name>
    <dbReference type="NCBI Taxonomy" id="685588"/>
    <lineage>
        <taxon>Eukaryota</taxon>
        <taxon>Fungi</taxon>
        <taxon>Dikarya</taxon>
        <taxon>Basidiomycota</taxon>
        <taxon>Agaricomycotina</taxon>
        <taxon>Agaricomycetes</taxon>
        <taxon>Agaricomycetidae</taxon>
        <taxon>Agaricales</taxon>
        <taxon>Agaricineae</taxon>
        <taxon>Strophariaceae</taxon>
        <taxon>Galerina</taxon>
    </lineage>
</organism>
<keyword evidence="2" id="KW-1185">Reference proteome</keyword>
<dbReference type="EMBL" id="KL142391">
    <property type="protein sequence ID" value="KDR71831.1"/>
    <property type="molecule type" value="Genomic_DNA"/>
</dbReference>
<accession>A0A067SLQ3</accession>
<protein>
    <submittedName>
        <fullName evidence="1">Uncharacterized protein</fullName>
    </submittedName>
</protein>
<dbReference type="AlphaFoldDB" id="A0A067SLQ3"/>
<gene>
    <name evidence="1" type="ORF">GALMADRAFT_253601</name>
</gene>
<proteinExistence type="predicted"/>
<evidence type="ECO:0000313" key="1">
    <source>
        <dbReference type="EMBL" id="KDR71831.1"/>
    </source>
</evidence>
<sequence>MEREPYLAQLAPSERVAISSKSAMERLYYLYPKSEGPAMRGNANPLAKLPHLP</sequence>
<reference evidence="2" key="1">
    <citation type="journal article" date="2014" name="Proc. Natl. Acad. Sci. U.S.A.">
        <title>Extensive sampling of basidiomycete genomes demonstrates inadequacy of the white-rot/brown-rot paradigm for wood decay fungi.</title>
        <authorList>
            <person name="Riley R."/>
            <person name="Salamov A.A."/>
            <person name="Brown D.W."/>
            <person name="Nagy L.G."/>
            <person name="Floudas D."/>
            <person name="Held B.W."/>
            <person name="Levasseur A."/>
            <person name="Lombard V."/>
            <person name="Morin E."/>
            <person name="Otillar R."/>
            <person name="Lindquist E.A."/>
            <person name="Sun H."/>
            <person name="LaButti K.M."/>
            <person name="Schmutz J."/>
            <person name="Jabbour D."/>
            <person name="Luo H."/>
            <person name="Baker S.E."/>
            <person name="Pisabarro A.G."/>
            <person name="Walton J.D."/>
            <person name="Blanchette R.A."/>
            <person name="Henrissat B."/>
            <person name="Martin F."/>
            <person name="Cullen D."/>
            <person name="Hibbett D.S."/>
            <person name="Grigoriev I.V."/>
        </authorList>
    </citation>
    <scope>NUCLEOTIDE SEQUENCE [LARGE SCALE GENOMIC DNA]</scope>
    <source>
        <strain evidence="2">CBS 339.88</strain>
    </source>
</reference>